<evidence type="ECO:0000256" key="2">
    <source>
        <dbReference type="ARBA" id="ARBA00022737"/>
    </source>
</evidence>
<dbReference type="AlphaFoldDB" id="A0AAD5KNC7"/>
<evidence type="ECO:0000313" key="6">
    <source>
        <dbReference type="Proteomes" id="UP001209540"/>
    </source>
</evidence>
<feature type="compositionally biased region" description="Polar residues" evidence="3">
    <location>
        <begin position="538"/>
        <end position="555"/>
    </location>
</feature>
<name>A0AAD5KNC7_9FUNG</name>
<organism evidence="5 6">
    <name type="scientific">Phascolomyces articulosus</name>
    <dbReference type="NCBI Taxonomy" id="60185"/>
    <lineage>
        <taxon>Eukaryota</taxon>
        <taxon>Fungi</taxon>
        <taxon>Fungi incertae sedis</taxon>
        <taxon>Mucoromycota</taxon>
        <taxon>Mucoromycotina</taxon>
        <taxon>Mucoromycetes</taxon>
        <taxon>Mucorales</taxon>
        <taxon>Lichtheimiaceae</taxon>
        <taxon>Phascolomyces</taxon>
    </lineage>
</organism>
<keyword evidence="4" id="KW-0472">Membrane</keyword>
<reference evidence="5" key="1">
    <citation type="journal article" date="2022" name="IScience">
        <title>Evolution of zygomycete secretomes and the origins of terrestrial fungal ecologies.</title>
        <authorList>
            <person name="Chang Y."/>
            <person name="Wang Y."/>
            <person name="Mondo S."/>
            <person name="Ahrendt S."/>
            <person name="Andreopoulos W."/>
            <person name="Barry K."/>
            <person name="Beard J."/>
            <person name="Benny G.L."/>
            <person name="Blankenship S."/>
            <person name="Bonito G."/>
            <person name="Cuomo C."/>
            <person name="Desiro A."/>
            <person name="Gervers K.A."/>
            <person name="Hundley H."/>
            <person name="Kuo A."/>
            <person name="LaButti K."/>
            <person name="Lang B.F."/>
            <person name="Lipzen A."/>
            <person name="O'Donnell K."/>
            <person name="Pangilinan J."/>
            <person name="Reynolds N."/>
            <person name="Sandor L."/>
            <person name="Smith M.E."/>
            <person name="Tsang A."/>
            <person name="Grigoriev I.V."/>
            <person name="Stajich J.E."/>
            <person name="Spatafora J.W."/>
        </authorList>
    </citation>
    <scope>NUCLEOTIDE SEQUENCE</scope>
    <source>
        <strain evidence="5">RSA 2281</strain>
    </source>
</reference>
<evidence type="ECO:0000256" key="3">
    <source>
        <dbReference type="SAM" id="MobiDB-lite"/>
    </source>
</evidence>
<dbReference type="Proteomes" id="UP001209540">
    <property type="component" value="Unassembled WGS sequence"/>
</dbReference>
<dbReference type="PANTHER" id="PTHR46093">
    <property type="entry name" value="ACYL-COA-BINDING DOMAIN-CONTAINING PROTEIN 5"/>
    <property type="match status" value="1"/>
</dbReference>
<keyword evidence="4" id="KW-0812">Transmembrane</keyword>
<keyword evidence="1" id="KW-0880">Kelch repeat</keyword>
<dbReference type="SUPFAM" id="SSF117281">
    <property type="entry name" value="Kelch motif"/>
    <property type="match status" value="1"/>
</dbReference>
<feature type="region of interest" description="Disordered" evidence="3">
    <location>
        <begin position="474"/>
        <end position="577"/>
    </location>
</feature>
<comment type="caution">
    <text evidence="5">The sequence shown here is derived from an EMBL/GenBank/DDBJ whole genome shotgun (WGS) entry which is preliminary data.</text>
</comment>
<sequence>MTQLFIKKDVNNTESWRFLFLKQKHDRHVISIKPYAIQPPIIQKIFFLVVDIIIGITKINSGCAFLSAVATIYCYGGQIVNPSSSNAVTAITRDVFVTLNLSRDRDISGIQEAWERLSNTVGPNYYFVFEAIPSQERIFMEGGVGSGDGGQTLPIYNTTMFDAADSSNIWANNIPSRSGALTQSHTATLGQDGNIIYIWGGFRGTATGLSTGTEYPLEMFMFDVANSRWSTGASVQSLQEQRYYHSAVRVESSIYYIGGLRRTVGTNGTTDREGAPMDSIPIFDTSSGQWRYQSATGQIPSTRLRHTSTLILTRKSFFNNNVIVPSTGQIVLFGGQVPVSGNDDLQPDYFYLLDTNQMSWSNRTIGEESGASFVTGGLRGHSAILIGDNLFIMFGRTTAGLSNRIWVLDVNRWAWISSITAVMPDSTSTTSGVSNKSMSPGAIAGAVIGAVGGVAIAGAIVFFFLRRKRNQKSNNKRKFNSNNFGNDDDHEILSKIDSPPMYNDEQLNAGQKPTAPADASHYSAPNPSNHPDYHYVAMQSSQLPHSQPTFYSSESPPYAPVSENRGAGSNDTDMPNRQIQHFVLAPVKPDGAGSST</sequence>
<proteinExistence type="predicted"/>
<gene>
    <name evidence="5" type="ORF">BDA99DRAFT_532812</name>
</gene>
<dbReference type="Gene3D" id="2.120.10.80">
    <property type="entry name" value="Kelch-type beta propeller"/>
    <property type="match status" value="2"/>
</dbReference>
<reference evidence="5" key="2">
    <citation type="submission" date="2023-02" db="EMBL/GenBank/DDBJ databases">
        <authorList>
            <consortium name="DOE Joint Genome Institute"/>
            <person name="Mondo S.J."/>
            <person name="Chang Y."/>
            <person name="Wang Y."/>
            <person name="Ahrendt S."/>
            <person name="Andreopoulos W."/>
            <person name="Barry K."/>
            <person name="Beard J."/>
            <person name="Benny G.L."/>
            <person name="Blankenship S."/>
            <person name="Bonito G."/>
            <person name="Cuomo C."/>
            <person name="Desiro A."/>
            <person name="Gervers K.A."/>
            <person name="Hundley H."/>
            <person name="Kuo A."/>
            <person name="LaButti K."/>
            <person name="Lang B.F."/>
            <person name="Lipzen A."/>
            <person name="O'Donnell K."/>
            <person name="Pangilinan J."/>
            <person name="Reynolds N."/>
            <person name="Sandor L."/>
            <person name="Smith M.W."/>
            <person name="Tsang A."/>
            <person name="Grigoriev I.V."/>
            <person name="Stajich J.E."/>
            <person name="Spatafora J.W."/>
        </authorList>
    </citation>
    <scope>NUCLEOTIDE SEQUENCE</scope>
    <source>
        <strain evidence="5">RSA 2281</strain>
    </source>
</reference>
<evidence type="ECO:0008006" key="7">
    <source>
        <dbReference type="Google" id="ProtNLM"/>
    </source>
</evidence>
<evidence type="ECO:0000313" key="5">
    <source>
        <dbReference type="EMBL" id="KAI9275866.1"/>
    </source>
</evidence>
<dbReference type="InterPro" id="IPR015915">
    <property type="entry name" value="Kelch-typ_b-propeller"/>
</dbReference>
<dbReference type="PANTHER" id="PTHR46093:SF18">
    <property type="entry name" value="FIBRONECTIN TYPE-III DOMAIN-CONTAINING PROTEIN"/>
    <property type="match status" value="1"/>
</dbReference>
<keyword evidence="6" id="KW-1185">Reference proteome</keyword>
<dbReference type="EMBL" id="JAIXMP010000003">
    <property type="protein sequence ID" value="KAI9275866.1"/>
    <property type="molecule type" value="Genomic_DNA"/>
</dbReference>
<feature type="transmembrane region" description="Helical" evidence="4">
    <location>
        <begin position="442"/>
        <end position="465"/>
    </location>
</feature>
<keyword evidence="2" id="KW-0677">Repeat</keyword>
<protein>
    <recommendedName>
        <fullName evidence="7">Galactose oxidase</fullName>
    </recommendedName>
</protein>
<dbReference type="Pfam" id="PF24681">
    <property type="entry name" value="Kelch_KLHDC2_KLHL20_DRC7"/>
    <property type="match status" value="1"/>
</dbReference>
<dbReference type="CDD" id="cd12087">
    <property type="entry name" value="TM_EGFR-like"/>
    <property type="match status" value="1"/>
</dbReference>
<feature type="compositionally biased region" description="Polar residues" evidence="3">
    <location>
        <begin position="567"/>
        <end position="577"/>
    </location>
</feature>
<accession>A0AAD5KNC7</accession>
<evidence type="ECO:0000256" key="4">
    <source>
        <dbReference type="SAM" id="Phobius"/>
    </source>
</evidence>
<evidence type="ECO:0000256" key="1">
    <source>
        <dbReference type="ARBA" id="ARBA00022441"/>
    </source>
</evidence>
<keyword evidence="4" id="KW-1133">Transmembrane helix</keyword>